<name>A0A7W3TLA6_9GAMM</name>
<organism evidence="1 2">
    <name type="scientific">Marilutibacter spongiae</name>
    <dbReference type="NCBI Taxonomy" id="2025720"/>
    <lineage>
        <taxon>Bacteria</taxon>
        <taxon>Pseudomonadati</taxon>
        <taxon>Pseudomonadota</taxon>
        <taxon>Gammaproteobacteria</taxon>
        <taxon>Lysobacterales</taxon>
        <taxon>Lysobacteraceae</taxon>
        <taxon>Marilutibacter</taxon>
    </lineage>
</organism>
<evidence type="ECO:0000313" key="2">
    <source>
        <dbReference type="Proteomes" id="UP000523196"/>
    </source>
</evidence>
<dbReference type="Proteomes" id="UP000523196">
    <property type="component" value="Unassembled WGS sequence"/>
</dbReference>
<evidence type="ECO:0008006" key="3">
    <source>
        <dbReference type="Google" id="ProtNLM"/>
    </source>
</evidence>
<reference evidence="1 2" key="1">
    <citation type="submission" date="2020-08" db="EMBL/GenBank/DDBJ databases">
        <authorList>
            <person name="Xu S."/>
            <person name="Li A."/>
        </authorList>
    </citation>
    <scope>NUCLEOTIDE SEQUENCE [LARGE SCALE GENOMIC DNA]</scope>
    <source>
        <strain evidence="1 2">119BY6-57</strain>
    </source>
</reference>
<dbReference type="AlphaFoldDB" id="A0A7W3TLA6"/>
<comment type="caution">
    <text evidence="1">The sequence shown here is derived from an EMBL/GenBank/DDBJ whole genome shotgun (WGS) entry which is preliminary data.</text>
</comment>
<proteinExistence type="predicted"/>
<dbReference type="RefSeq" id="WP_182686327.1">
    <property type="nucleotide sequence ID" value="NZ_JACHTF010000006.1"/>
</dbReference>
<accession>A0A7W3TLA6</accession>
<gene>
    <name evidence="1" type="ORF">H4F98_07410</name>
</gene>
<evidence type="ECO:0000313" key="1">
    <source>
        <dbReference type="EMBL" id="MBB1060401.1"/>
    </source>
</evidence>
<dbReference type="Gene3D" id="3.30.40.190">
    <property type="match status" value="1"/>
</dbReference>
<protein>
    <recommendedName>
        <fullName evidence="3">HNH endonuclease</fullName>
    </recommendedName>
</protein>
<keyword evidence="2" id="KW-1185">Reference proteome</keyword>
<sequence length="91" mass="10243">MHSKNKRPMTKAERAHVDRVRQLPCSVCGASGPSEAHEPVQGFWFISIALCADCHRGSVNGLHGQRVMWRVHKLDEWGALNITIRRLEEAA</sequence>
<dbReference type="EMBL" id="JACHTF010000006">
    <property type="protein sequence ID" value="MBB1060401.1"/>
    <property type="molecule type" value="Genomic_DNA"/>
</dbReference>